<protein>
    <submittedName>
        <fullName evidence="2">PRC domain-containing protein</fullName>
    </submittedName>
</protein>
<name>A0A8D6PWN8_9EURY</name>
<dbReference type="RefSeq" id="WP_214399257.1">
    <property type="nucleotide sequence ID" value="NZ_LR792632.1"/>
</dbReference>
<evidence type="ECO:0000313" key="3">
    <source>
        <dbReference type="Proteomes" id="UP000679213"/>
    </source>
</evidence>
<dbReference type="InterPro" id="IPR011033">
    <property type="entry name" value="PRC_barrel-like_sf"/>
</dbReference>
<dbReference type="Gene3D" id="2.30.30.240">
    <property type="entry name" value="PRC-barrel domain"/>
    <property type="match status" value="1"/>
</dbReference>
<keyword evidence="3" id="KW-1185">Reference proteome</keyword>
<proteinExistence type="predicted"/>
<dbReference type="Proteomes" id="UP000679213">
    <property type="component" value="Chromosome I"/>
</dbReference>
<dbReference type="SUPFAM" id="SSF50346">
    <property type="entry name" value="PRC-barrel domain"/>
    <property type="match status" value="1"/>
</dbReference>
<dbReference type="GeneID" id="65883679"/>
<dbReference type="KEGG" id="mesg:MLAUSG7_0873"/>
<dbReference type="AlphaFoldDB" id="A0A8D6PWN8"/>
<feature type="domain" description="PRC-barrel" evidence="1">
    <location>
        <begin position="10"/>
        <end position="81"/>
    </location>
</feature>
<organism evidence="2 3">
    <name type="scientific">Methanocaldococcus lauensis</name>
    <dbReference type="NCBI Taxonomy" id="2546128"/>
    <lineage>
        <taxon>Archaea</taxon>
        <taxon>Methanobacteriati</taxon>
        <taxon>Methanobacteriota</taxon>
        <taxon>Methanomada group</taxon>
        <taxon>Methanococci</taxon>
        <taxon>Methanococcales</taxon>
        <taxon>Methanocaldococcaceae</taxon>
        <taxon>Methanocaldococcus</taxon>
    </lineage>
</organism>
<gene>
    <name evidence="2" type="ORF">MLAUSG7_0873</name>
</gene>
<evidence type="ECO:0000313" key="2">
    <source>
        <dbReference type="EMBL" id="CAB3288736.1"/>
    </source>
</evidence>
<dbReference type="Pfam" id="PF05239">
    <property type="entry name" value="PRC"/>
    <property type="match status" value="1"/>
</dbReference>
<dbReference type="EMBL" id="LR792632">
    <property type="protein sequence ID" value="CAB3288736.1"/>
    <property type="molecule type" value="Genomic_DNA"/>
</dbReference>
<dbReference type="InterPro" id="IPR027275">
    <property type="entry name" value="PRC-brl_dom"/>
</dbReference>
<reference evidence="2 3" key="1">
    <citation type="submission" date="2020-04" db="EMBL/GenBank/DDBJ databases">
        <authorList>
            <consortium name="Genoscope - CEA"/>
            <person name="William W."/>
        </authorList>
    </citation>
    <scope>NUCLEOTIDE SEQUENCE [LARGE SCALE GENOMIC DNA]</scope>
    <source>
        <strain evidence="2 3">SG7</strain>
    </source>
</reference>
<accession>A0A8D6PWN8</accession>
<sequence>MEIIRRDKMPAKLLFGRNVIGNMGSIIGVVRDIIFDEKIGKLVSLEIEPSENSPINVEEGKCVLIPYRLVTAVKDVFVIDEKNLNNVTIKPSTR</sequence>
<dbReference type="PANTHER" id="PTHR38137:SF2">
    <property type="entry name" value="PRC-BARREL DOMAIN-CONTAINING PROTEIN"/>
    <property type="match status" value="1"/>
</dbReference>
<evidence type="ECO:0000259" key="1">
    <source>
        <dbReference type="Pfam" id="PF05239"/>
    </source>
</evidence>
<dbReference type="PANTHER" id="PTHR38137">
    <property type="entry name" value="PRC-BARREL DOMAIN PROTEIN"/>
    <property type="match status" value="1"/>
</dbReference>